<name>A0A8D9DQZ5_BRACM</name>
<dbReference type="Gramene" id="A05p42240.2_BraZ1">
    <property type="protein sequence ID" value="A05p42240.2_BraZ1.CDS"/>
    <property type="gene ID" value="A05g42240.2_BraZ1"/>
</dbReference>
<dbReference type="AlphaFoldDB" id="A0A8D9DQZ5"/>
<organism evidence="2 3">
    <name type="scientific">Brassica campestris</name>
    <name type="common">Field mustard</name>
    <dbReference type="NCBI Taxonomy" id="3711"/>
    <lineage>
        <taxon>Eukaryota</taxon>
        <taxon>Viridiplantae</taxon>
        <taxon>Streptophyta</taxon>
        <taxon>Embryophyta</taxon>
        <taxon>Tracheophyta</taxon>
        <taxon>Spermatophyta</taxon>
        <taxon>Magnoliopsida</taxon>
        <taxon>eudicotyledons</taxon>
        <taxon>Gunneridae</taxon>
        <taxon>Pentapetalae</taxon>
        <taxon>rosids</taxon>
        <taxon>malvids</taxon>
        <taxon>Brassicales</taxon>
        <taxon>Brassicaceae</taxon>
        <taxon>Brassiceae</taxon>
        <taxon>Brassica</taxon>
    </lineage>
</organism>
<dbReference type="PANTHER" id="PTHR46691:SF12">
    <property type="entry name" value="(RAPE) HYPOTHETICAL PROTEIN"/>
    <property type="match status" value="1"/>
</dbReference>
<accession>A0A8D9DQZ5</accession>
<evidence type="ECO:0000313" key="3">
    <source>
        <dbReference type="Proteomes" id="UP000694005"/>
    </source>
</evidence>
<dbReference type="EMBL" id="LS974621">
    <property type="protein sequence ID" value="CAG7877703.1"/>
    <property type="molecule type" value="Genomic_DNA"/>
</dbReference>
<feature type="compositionally biased region" description="Basic residues" evidence="1">
    <location>
        <begin position="84"/>
        <end position="95"/>
    </location>
</feature>
<feature type="compositionally biased region" description="Basic residues" evidence="1">
    <location>
        <begin position="170"/>
        <end position="181"/>
    </location>
</feature>
<sequence length="222" mass="24129">MELAGTVEPQIGDVGDGVIDGTTSEGGYLVTMKFGSQVLKGVLYHHAKRPQQAMGTPPSGMPPASQRRAKKKARETTQVDSKKPKFRRSGYKPKKQIGDVGDGVIDGTTSEGGYLVTMKFGSQVLKGVLYHHAKRPQQAMGTPPSGMPPASQRRAKKKARETTQVDSKKPKFRRSGYKPKKQVYQDKGVTDGERYRTEIMLEYESAHESDGASASAAATMAQ</sequence>
<feature type="compositionally biased region" description="Basic and acidic residues" evidence="1">
    <location>
        <begin position="160"/>
        <end position="169"/>
    </location>
</feature>
<protein>
    <submittedName>
        <fullName evidence="2">Uncharacterized protein</fullName>
    </submittedName>
</protein>
<reference evidence="2 3" key="1">
    <citation type="submission" date="2021-07" db="EMBL/GenBank/DDBJ databases">
        <authorList>
            <consortium name="Genoscope - CEA"/>
            <person name="William W."/>
        </authorList>
    </citation>
    <scope>NUCLEOTIDE SEQUENCE [LARGE SCALE GENOMIC DNA]</scope>
</reference>
<feature type="region of interest" description="Disordered" evidence="1">
    <location>
        <begin position="135"/>
        <end position="189"/>
    </location>
</feature>
<feature type="compositionally biased region" description="Basic and acidic residues" evidence="1">
    <location>
        <begin position="74"/>
        <end position="83"/>
    </location>
</feature>
<gene>
    <name evidence="2" type="ORF">BRAPAZ1V2_A05P42240.2</name>
</gene>
<feature type="region of interest" description="Disordered" evidence="1">
    <location>
        <begin position="49"/>
        <end position="98"/>
    </location>
</feature>
<dbReference type="PANTHER" id="PTHR46691">
    <property type="entry name" value="HIGH MOBILITY GROUP B PROTEIN 9"/>
    <property type="match status" value="1"/>
</dbReference>
<proteinExistence type="predicted"/>
<evidence type="ECO:0000256" key="1">
    <source>
        <dbReference type="SAM" id="MobiDB-lite"/>
    </source>
</evidence>
<dbReference type="Proteomes" id="UP000694005">
    <property type="component" value="Chromosome A05"/>
</dbReference>
<evidence type="ECO:0000313" key="2">
    <source>
        <dbReference type="EMBL" id="CAG7877703.1"/>
    </source>
</evidence>